<dbReference type="STRING" id="1108812.AWC16_08780"/>
<dbReference type="Gene3D" id="1.10.287.1060">
    <property type="entry name" value="ESAT-6-like"/>
    <property type="match status" value="1"/>
</dbReference>
<keyword evidence="3" id="KW-1185">Reference proteome</keyword>
<comment type="similarity">
    <text evidence="1">Belongs to the WXG100 family.</text>
</comment>
<dbReference type="Pfam" id="PF06013">
    <property type="entry name" value="WXG100"/>
    <property type="match status" value="1"/>
</dbReference>
<comment type="caution">
    <text evidence="2">The sequence shown here is derived from an EMBL/GenBank/DDBJ whole genome shotgun (WGS) entry which is preliminary data.</text>
</comment>
<dbReference type="RefSeq" id="WP_133055921.1">
    <property type="nucleotide sequence ID" value="NZ_JACKVG010000015.1"/>
</dbReference>
<sequence length="109" mass="11804">MADIIRVQVEALAAQSKNATDAAEEIGQRLAGLRTRMDNLASTWTGGTAAPAYLDIWNEISEECHDMIEDLSWIGKSLSAAASAYTRMEHGAVQAFHEVNRSAPDSGRL</sequence>
<evidence type="ECO:0000313" key="3">
    <source>
        <dbReference type="Proteomes" id="UP000193866"/>
    </source>
</evidence>
<accession>A0A1X1YN67</accession>
<dbReference type="AlphaFoldDB" id="A0A1X1YN67"/>
<dbReference type="NCBIfam" id="TIGR03930">
    <property type="entry name" value="WXG100_ESAT6"/>
    <property type="match status" value="1"/>
</dbReference>
<dbReference type="Proteomes" id="UP000193866">
    <property type="component" value="Unassembled WGS sequence"/>
</dbReference>
<dbReference type="InterPro" id="IPR010310">
    <property type="entry name" value="T7SS_ESAT-6-like"/>
</dbReference>
<dbReference type="EMBL" id="LQPG01000011">
    <property type="protein sequence ID" value="ORW12475.1"/>
    <property type="molecule type" value="Genomic_DNA"/>
</dbReference>
<dbReference type="InterPro" id="IPR036689">
    <property type="entry name" value="ESAT-6-like_sf"/>
</dbReference>
<dbReference type="SUPFAM" id="SSF140453">
    <property type="entry name" value="EsxAB dimer-like"/>
    <property type="match status" value="1"/>
</dbReference>
<reference evidence="2 3" key="1">
    <citation type="submission" date="2016-01" db="EMBL/GenBank/DDBJ databases">
        <title>The new phylogeny of the genus Mycobacterium.</title>
        <authorList>
            <person name="Tarcisio F."/>
            <person name="Conor M."/>
            <person name="Antonella G."/>
            <person name="Elisabetta G."/>
            <person name="Giulia F.S."/>
            <person name="Sara T."/>
            <person name="Anna F."/>
            <person name="Clotilde B."/>
            <person name="Roberto B."/>
            <person name="Veronica D.S."/>
            <person name="Fabio R."/>
            <person name="Monica P."/>
            <person name="Olivier J."/>
            <person name="Enrico T."/>
            <person name="Nicola S."/>
        </authorList>
    </citation>
    <scope>NUCLEOTIDE SEQUENCE [LARGE SCALE GENOMIC DNA]</scope>
    <source>
        <strain evidence="2 3">DSM 45394</strain>
    </source>
</reference>
<evidence type="ECO:0000313" key="2">
    <source>
        <dbReference type="EMBL" id="ORW12475.1"/>
    </source>
</evidence>
<evidence type="ECO:0000256" key="1">
    <source>
        <dbReference type="RuleBase" id="RU362001"/>
    </source>
</evidence>
<name>A0A1X1YN67_9MYCO</name>
<organism evidence="2 3">
    <name type="scientific">Mycolicibacter longobardus</name>
    <dbReference type="NCBI Taxonomy" id="1108812"/>
    <lineage>
        <taxon>Bacteria</taxon>
        <taxon>Bacillati</taxon>
        <taxon>Actinomycetota</taxon>
        <taxon>Actinomycetes</taxon>
        <taxon>Mycobacteriales</taxon>
        <taxon>Mycobacteriaceae</taxon>
        <taxon>Mycolicibacter</taxon>
    </lineage>
</organism>
<protein>
    <recommendedName>
        <fullName evidence="1">ESAT-6-like protein</fullName>
    </recommendedName>
</protein>
<dbReference type="OrthoDB" id="3387628at2"/>
<gene>
    <name evidence="2" type="ORF">AWC16_08780</name>
</gene>
<proteinExistence type="inferred from homology"/>